<dbReference type="PROSITE" id="PS50110">
    <property type="entry name" value="RESPONSE_REGULATORY"/>
    <property type="match status" value="1"/>
</dbReference>
<evidence type="ECO:0000259" key="15">
    <source>
        <dbReference type="PROSITE" id="PS50109"/>
    </source>
</evidence>
<dbReference type="SMART" id="SM00387">
    <property type="entry name" value="HATPase_c"/>
    <property type="match status" value="1"/>
</dbReference>
<keyword evidence="8" id="KW-0067">ATP-binding</keyword>
<evidence type="ECO:0000256" key="3">
    <source>
        <dbReference type="ARBA" id="ARBA00012438"/>
    </source>
</evidence>
<dbReference type="SUPFAM" id="SSF55874">
    <property type="entry name" value="ATPase domain of HSP90 chaperone/DNA topoisomerase II/histidine kinase"/>
    <property type="match status" value="1"/>
</dbReference>
<dbReference type="InterPro" id="IPR001789">
    <property type="entry name" value="Sig_transdc_resp-reg_receiver"/>
</dbReference>
<dbReference type="SUPFAM" id="SSF47384">
    <property type="entry name" value="Homodimeric domain of signal transducing histidine kinase"/>
    <property type="match status" value="1"/>
</dbReference>
<dbReference type="InterPro" id="IPR042240">
    <property type="entry name" value="CHASE_sf"/>
</dbReference>
<evidence type="ECO:0000256" key="14">
    <source>
        <dbReference type="SAM" id="Phobius"/>
    </source>
</evidence>
<dbReference type="SUPFAM" id="SSF47226">
    <property type="entry name" value="Histidine-containing phosphotransfer domain, HPT domain"/>
    <property type="match status" value="1"/>
</dbReference>
<dbReference type="InterPro" id="IPR036097">
    <property type="entry name" value="HisK_dim/P_sf"/>
</dbReference>
<dbReference type="InterPro" id="IPR003661">
    <property type="entry name" value="HisK_dim/P_dom"/>
</dbReference>
<dbReference type="PROSITE" id="PS50839">
    <property type="entry name" value="CHASE"/>
    <property type="match status" value="1"/>
</dbReference>
<dbReference type="Gene3D" id="1.20.120.160">
    <property type="entry name" value="HPT domain"/>
    <property type="match status" value="1"/>
</dbReference>
<dbReference type="PROSITE" id="PS50109">
    <property type="entry name" value="HIS_KIN"/>
    <property type="match status" value="1"/>
</dbReference>
<dbReference type="FunFam" id="3.30.565.10:FF:000010">
    <property type="entry name" value="Sensor histidine kinase RcsC"/>
    <property type="match status" value="1"/>
</dbReference>
<dbReference type="Pfam" id="PF03924">
    <property type="entry name" value="CHASE"/>
    <property type="match status" value="1"/>
</dbReference>
<dbReference type="PRINTS" id="PR00344">
    <property type="entry name" value="BCTRLSENSOR"/>
</dbReference>
<dbReference type="Gene3D" id="3.40.50.2300">
    <property type="match status" value="1"/>
</dbReference>
<keyword evidence="4" id="KW-1003">Cell membrane</keyword>
<dbReference type="InterPro" id="IPR003594">
    <property type="entry name" value="HATPase_dom"/>
</dbReference>
<dbReference type="Pfam" id="PF05231">
    <property type="entry name" value="MASE1"/>
    <property type="match status" value="1"/>
</dbReference>
<feature type="modified residue" description="4-aspartylphosphate" evidence="13">
    <location>
        <position position="852"/>
    </location>
</feature>
<accession>A0A4S1CMI6</accession>
<dbReference type="Gene3D" id="3.30.450.350">
    <property type="entry name" value="CHASE domain"/>
    <property type="match status" value="1"/>
</dbReference>
<dbReference type="InterPro" id="IPR011006">
    <property type="entry name" value="CheY-like_superfamily"/>
</dbReference>
<keyword evidence="20" id="KW-1185">Reference proteome</keyword>
<feature type="transmembrane region" description="Helical" evidence="14">
    <location>
        <begin position="192"/>
        <end position="210"/>
    </location>
</feature>
<evidence type="ECO:0000313" key="19">
    <source>
        <dbReference type="EMBL" id="TGU74456.1"/>
    </source>
</evidence>
<proteinExistence type="predicted"/>
<evidence type="ECO:0000256" key="11">
    <source>
        <dbReference type="ARBA" id="ARBA00023136"/>
    </source>
</evidence>
<sequence>MTANSMTRIPIVALAYAVLGALGLALAIPPGYASPVFPAAGLAVAAALYFGHRILPGIWLGSLFINLATPWYHGTLHADSAVVAVLLATGATLQAYAAADLATRFLGDKWRVLETERDIACFLVCSGPVACLVSATVGIAALHLAGIIPSEDLAFSWWSWWSGDTLGVVLFAPLTLIFLLRESPWKERLVNVTVPMTVTLMLVTASYLGIARWEQRQQEAQVADHGRKLTRLLDHRLIAHQEAIAALRRVIEMNPEMTFQQFEYFTSITLHDNPDIFGLSFNPFVPHADRSRFESAMAAKSPTGSFRITERNSRKDLVPAGARPHYVCVGYIAPIAGNLPAIGFDINSEPIRRAAIDKALRTGRPSVTAPIQLVQEQQKRVGVLLLHPAYRRSGAAVATDPASPLGFAVAVIKVDEMIRIAIRDQLPEGLELRVSDPAAPASKRVLFQSGSEPQPADSYAWHGKLTIADRHWTVDIFPTSEYLAQHRSWIAWSVGIIGLLFAALLQVMMLAMTGRTSVIQRRVAEQTVALMQAKEQADAANQAKGEFLANVSHEIRTPMNAIIGIAYLMRRDATGRQRQQLCKIDRAARHLLGIINDVLDFSKIDAKKMTLQPTVFGVPSIIETIRSVLADRMEQAQVEFIVDVRNIPRRVYGDDLKLEQILLNFVSNAFKFTERGTIELVGEKIRCEGEQVWLRFSVRDTGIGMTAEQREKIFNAFEQGDGSMTRRYGGTGLGLAICQRLAELMGGRIHVESTPGAGSTFSLEAPFGLVDGAEVTDRSVAAATARAEAVDVEARLAPHAGQKILLAEDNPLNREVIIDLLRHVGLEVDAAVDGEKALQLARQKRYDLVLLDLQMPVMGGIETVQQLRRLTGYESAPVLALTANALEDDVEACRRAGMNAHLSKPVDPNQLYATLLNWLPKPVAAPRSAASGPKTEESTSANDLIMGIPGLDVATALRSFRGNAARLVAMLSRFSSSHAADTMIIEEAVEQGNIAAVRHLAHNLKGTAGALGLAAIQLAAGEVEMAARTQQPKEDLLRLCRNLQSKVDEVSPFLQSLPGALPVPEAAVPWPRLRDGMQRLHDLLANDDIEAVQCFDELRGMLSETGQEETRELARHMESFAFDRALVQLGAMMERFQQAPK</sequence>
<feature type="transmembrane region" description="Helical" evidence="14">
    <location>
        <begin position="489"/>
        <end position="512"/>
    </location>
</feature>
<dbReference type="Pfam" id="PF00512">
    <property type="entry name" value="HisKA"/>
    <property type="match status" value="1"/>
</dbReference>
<protein>
    <recommendedName>
        <fullName evidence="3">histidine kinase</fullName>
        <ecNumber evidence="3">2.7.13.3</ecNumber>
    </recommendedName>
</protein>
<evidence type="ECO:0000256" key="12">
    <source>
        <dbReference type="PROSITE-ProRule" id="PRU00110"/>
    </source>
</evidence>
<keyword evidence="5 13" id="KW-0597">Phosphoprotein</keyword>
<evidence type="ECO:0000313" key="20">
    <source>
        <dbReference type="Proteomes" id="UP000306416"/>
    </source>
</evidence>
<dbReference type="SMART" id="SM00448">
    <property type="entry name" value="REC"/>
    <property type="match status" value="1"/>
</dbReference>
<evidence type="ECO:0000256" key="5">
    <source>
        <dbReference type="ARBA" id="ARBA00022553"/>
    </source>
</evidence>
<feature type="domain" description="Histidine kinase" evidence="15">
    <location>
        <begin position="550"/>
        <end position="769"/>
    </location>
</feature>
<keyword evidence="11 14" id="KW-0472">Membrane</keyword>
<dbReference type="Pfam" id="PF02518">
    <property type="entry name" value="HATPase_c"/>
    <property type="match status" value="1"/>
</dbReference>
<dbReference type="CDD" id="cd17546">
    <property type="entry name" value="REC_hyHK_CKI1_RcsC-like"/>
    <property type="match status" value="1"/>
</dbReference>
<evidence type="ECO:0000259" key="16">
    <source>
        <dbReference type="PROSITE" id="PS50110"/>
    </source>
</evidence>
<dbReference type="InterPro" id="IPR008207">
    <property type="entry name" value="Sig_transdc_His_kin_Hpt_dom"/>
</dbReference>
<dbReference type="Proteomes" id="UP000306416">
    <property type="component" value="Unassembled WGS sequence"/>
</dbReference>
<feature type="domain" description="CHASE" evidence="17">
    <location>
        <begin position="253"/>
        <end position="418"/>
    </location>
</feature>
<dbReference type="Gene3D" id="1.10.287.130">
    <property type="match status" value="1"/>
</dbReference>
<dbReference type="InterPro" id="IPR007895">
    <property type="entry name" value="MASE1"/>
</dbReference>
<evidence type="ECO:0000259" key="17">
    <source>
        <dbReference type="PROSITE" id="PS50839"/>
    </source>
</evidence>
<feature type="domain" description="Response regulatory" evidence="16">
    <location>
        <begin position="803"/>
        <end position="919"/>
    </location>
</feature>
<evidence type="ECO:0000256" key="4">
    <source>
        <dbReference type="ARBA" id="ARBA00022475"/>
    </source>
</evidence>
<dbReference type="CDD" id="cd00082">
    <property type="entry name" value="HisKA"/>
    <property type="match status" value="1"/>
</dbReference>
<dbReference type="CDD" id="cd16922">
    <property type="entry name" value="HATPase_EvgS-ArcB-TorS-like"/>
    <property type="match status" value="1"/>
</dbReference>
<dbReference type="InterPro" id="IPR004358">
    <property type="entry name" value="Sig_transdc_His_kin-like_C"/>
</dbReference>
<evidence type="ECO:0000256" key="2">
    <source>
        <dbReference type="ARBA" id="ARBA00004651"/>
    </source>
</evidence>
<feature type="modified residue" description="Phosphohistidine" evidence="12">
    <location>
        <position position="1002"/>
    </location>
</feature>
<feature type="domain" description="HPt" evidence="18">
    <location>
        <begin position="963"/>
        <end position="1057"/>
    </location>
</feature>
<keyword evidence="6 14" id="KW-0812">Transmembrane</keyword>
<dbReference type="SMART" id="SM00388">
    <property type="entry name" value="HisKA"/>
    <property type="match status" value="1"/>
</dbReference>
<dbReference type="InterPro" id="IPR036641">
    <property type="entry name" value="HPT_dom_sf"/>
</dbReference>
<reference evidence="19 20" key="1">
    <citation type="submission" date="2019-04" db="EMBL/GenBank/DDBJ databases">
        <title>Geobacter oryzae sp. nov., ferric-reducing bacteria isolated from paddy soil.</title>
        <authorList>
            <person name="Xu Z."/>
            <person name="Masuda Y."/>
            <person name="Itoh H."/>
            <person name="Senoo K."/>
        </authorList>
    </citation>
    <scope>NUCLEOTIDE SEQUENCE [LARGE SCALE GENOMIC DNA]</scope>
    <source>
        <strain evidence="19 20">Red111</strain>
    </source>
</reference>
<dbReference type="SMART" id="SM01079">
    <property type="entry name" value="CHASE"/>
    <property type="match status" value="1"/>
</dbReference>
<dbReference type="RefSeq" id="WP_135868786.1">
    <property type="nucleotide sequence ID" value="NZ_SRSC01000001.1"/>
</dbReference>
<keyword evidence="7" id="KW-0547">Nucleotide-binding</keyword>
<evidence type="ECO:0000256" key="10">
    <source>
        <dbReference type="ARBA" id="ARBA00023012"/>
    </source>
</evidence>
<dbReference type="EMBL" id="SRSC01000001">
    <property type="protein sequence ID" value="TGU74456.1"/>
    <property type="molecule type" value="Genomic_DNA"/>
</dbReference>
<dbReference type="Gene3D" id="3.30.565.10">
    <property type="entry name" value="Histidine kinase-like ATPase, C-terminal domain"/>
    <property type="match status" value="1"/>
</dbReference>
<comment type="subcellular location">
    <subcellularLocation>
        <location evidence="2">Cell membrane</location>
        <topology evidence="2">Multi-pass membrane protein</topology>
    </subcellularLocation>
</comment>
<dbReference type="GO" id="GO:0000155">
    <property type="term" value="F:phosphorelay sensor kinase activity"/>
    <property type="evidence" value="ECO:0007669"/>
    <property type="project" value="InterPro"/>
</dbReference>
<dbReference type="Pfam" id="PF00072">
    <property type="entry name" value="Response_reg"/>
    <property type="match status" value="1"/>
</dbReference>
<evidence type="ECO:0000256" key="9">
    <source>
        <dbReference type="ARBA" id="ARBA00022989"/>
    </source>
</evidence>
<dbReference type="EC" id="2.7.13.3" evidence="3"/>
<dbReference type="AlphaFoldDB" id="A0A4S1CMI6"/>
<name>A0A4S1CMI6_9BACT</name>
<dbReference type="InterPro" id="IPR005467">
    <property type="entry name" value="His_kinase_dom"/>
</dbReference>
<evidence type="ECO:0000256" key="13">
    <source>
        <dbReference type="PROSITE-ProRule" id="PRU00169"/>
    </source>
</evidence>
<dbReference type="GO" id="GO:0005524">
    <property type="term" value="F:ATP binding"/>
    <property type="evidence" value="ECO:0007669"/>
    <property type="project" value="UniProtKB-KW"/>
</dbReference>
<dbReference type="InterPro" id="IPR006189">
    <property type="entry name" value="CHASE_dom"/>
</dbReference>
<dbReference type="Pfam" id="PF01627">
    <property type="entry name" value="Hpt"/>
    <property type="match status" value="1"/>
</dbReference>
<evidence type="ECO:0000259" key="18">
    <source>
        <dbReference type="PROSITE" id="PS50894"/>
    </source>
</evidence>
<feature type="transmembrane region" description="Helical" evidence="14">
    <location>
        <begin position="160"/>
        <end position="180"/>
    </location>
</feature>
<evidence type="ECO:0000256" key="8">
    <source>
        <dbReference type="ARBA" id="ARBA00022840"/>
    </source>
</evidence>
<feature type="transmembrane region" description="Helical" evidence="14">
    <location>
        <begin position="119"/>
        <end position="148"/>
    </location>
</feature>
<evidence type="ECO:0000256" key="6">
    <source>
        <dbReference type="ARBA" id="ARBA00022692"/>
    </source>
</evidence>
<organism evidence="19 20">
    <name type="scientific">Geomonas terrae</name>
    <dbReference type="NCBI Taxonomy" id="2562681"/>
    <lineage>
        <taxon>Bacteria</taxon>
        <taxon>Pseudomonadati</taxon>
        <taxon>Thermodesulfobacteriota</taxon>
        <taxon>Desulfuromonadia</taxon>
        <taxon>Geobacterales</taxon>
        <taxon>Geobacteraceae</taxon>
        <taxon>Geomonas</taxon>
    </lineage>
</organism>
<comment type="catalytic activity">
    <reaction evidence="1">
        <text>ATP + protein L-histidine = ADP + protein N-phospho-L-histidine.</text>
        <dbReference type="EC" id="2.7.13.3"/>
    </reaction>
</comment>
<dbReference type="PANTHER" id="PTHR45339">
    <property type="entry name" value="HYBRID SIGNAL TRANSDUCTION HISTIDINE KINASE J"/>
    <property type="match status" value="1"/>
</dbReference>
<dbReference type="PANTHER" id="PTHR45339:SF1">
    <property type="entry name" value="HYBRID SIGNAL TRANSDUCTION HISTIDINE KINASE J"/>
    <property type="match status" value="1"/>
</dbReference>
<keyword evidence="10" id="KW-0902">Two-component regulatory system</keyword>
<dbReference type="GO" id="GO:0005886">
    <property type="term" value="C:plasma membrane"/>
    <property type="evidence" value="ECO:0007669"/>
    <property type="project" value="UniProtKB-SubCell"/>
</dbReference>
<keyword evidence="9 14" id="KW-1133">Transmembrane helix</keyword>
<evidence type="ECO:0000256" key="7">
    <source>
        <dbReference type="ARBA" id="ARBA00022741"/>
    </source>
</evidence>
<evidence type="ECO:0000256" key="1">
    <source>
        <dbReference type="ARBA" id="ARBA00000085"/>
    </source>
</evidence>
<gene>
    <name evidence="19" type="ORF">E4633_03050</name>
</gene>
<dbReference type="SUPFAM" id="SSF52172">
    <property type="entry name" value="CheY-like"/>
    <property type="match status" value="1"/>
</dbReference>
<comment type="caution">
    <text evidence="19">The sequence shown here is derived from an EMBL/GenBank/DDBJ whole genome shotgun (WGS) entry which is preliminary data.</text>
</comment>
<dbReference type="InterPro" id="IPR036890">
    <property type="entry name" value="HATPase_C_sf"/>
</dbReference>
<dbReference type="PROSITE" id="PS50894">
    <property type="entry name" value="HPT"/>
    <property type="match status" value="1"/>
</dbReference>